<comment type="similarity">
    <text evidence="4">Belongs to the CDIP1/LITAF family.</text>
</comment>
<keyword evidence="12" id="KW-1185">Reference proteome</keyword>
<dbReference type="AlphaFoldDB" id="A0A9D3QHT5"/>
<accession>A0A9D3QHT5</accession>
<dbReference type="OrthoDB" id="4713066at2759"/>
<keyword evidence="9" id="KW-1133">Transmembrane helix</keyword>
<evidence type="ECO:0000256" key="9">
    <source>
        <dbReference type="SAM" id="Phobius"/>
    </source>
</evidence>
<feature type="compositionally biased region" description="Polar residues" evidence="8">
    <location>
        <begin position="33"/>
        <end position="48"/>
    </location>
</feature>
<proteinExistence type="inferred from homology"/>
<dbReference type="GO" id="GO:0008270">
    <property type="term" value="F:zinc ion binding"/>
    <property type="evidence" value="ECO:0007669"/>
    <property type="project" value="TreeGrafter"/>
</dbReference>
<dbReference type="Pfam" id="PF10601">
    <property type="entry name" value="zf-LITAF-like"/>
    <property type="match status" value="1"/>
</dbReference>
<evidence type="ECO:0000256" key="3">
    <source>
        <dbReference type="ARBA" id="ARBA00004630"/>
    </source>
</evidence>
<dbReference type="InterPro" id="IPR006629">
    <property type="entry name" value="LITAF"/>
</dbReference>
<reference evidence="11" key="1">
    <citation type="submission" date="2021-01" db="EMBL/GenBank/DDBJ databases">
        <authorList>
            <person name="Zahm M."/>
            <person name="Roques C."/>
            <person name="Cabau C."/>
            <person name="Klopp C."/>
            <person name="Donnadieu C."/>
            <person name="Jouanno E."/>
            <person name="Lampietro C."/>
            <person name="Louis A."/>
            <person name="Herpin A."/>
            <person name="Echchiki A."/>
            <person name="Berthelot C."/>
            <person name="Parey E."/>
            <person name="Roest-Crollius H."/>
            <person name="Braasch I."/>
            <person name="Postlethwait J."/>
            <person name="Bobe J."/>
            <person name="Montfort J."/>
            <person name="Bouchez O."/>
            <person name="Begum T."/>
            <person name="Mejri S."/>
            <person name="Adams A."/>
            <person name="Chen W.-J."/>
            <person name="Guiguen Y."/>
        </authorList>
    </citation>
    <scope>NUCLEOTIDE SEQUENCE</scope>
    <source>
        <strain evidence="11">YG-15Mar2019-1</strain>
        <tissue evidence="11">Brain</tissue>
    </source>
</reference>
<keyword evidence="9" id="KW-0812">Transmembrane</keyword>
<comment type="caution">
    <text evidence="11">The sequence shown here is derived from an EMBL/GenBank/DDBJ whole genome shotgun (WGS) entry which is preliminary data.</text>
</comment>
<dbReference type="GO" id="GO:0005634">
    <property type="term" value="C:nucleus"/>
    <property type="evidence" value="ECO:0007669"/>
    <property type="project" value="TreeGrafter"/>
</dbReference>
<keyword evidence="7 9" id="KW-0472">Membrane</keyword>
<evidence type="ECO:0000256" key="6">
    <source>
        <dbReference type="ARBA" id="ARBA00022833"/>
    </source>
</evidence>
<name>A0A9D3QHT5_MEGAT</name>
<evidence type="ECO:0000256" key="2">
    <source>
        <dbReference type="ARBA" id="ARBA00004414"/>
    </source>
</evidence>
<keyword evidence="5" id="KW-0479">Metal-binding</keyword>
<comment type="subcellular location">
    <subcellularLocation>
        <location evidence="1">Endosome membrane</location>
        <topology evidence="1">Peripheral membrane protein</topology>
        <orientation evidence="1">Cytoplasmic side</orientation>
    </subcellularLocation>
    <subcellularLocation>
        <location evidence="2">Late endosome membrane</location>
    </subcellularLocation>
    <subcellularLocation>
        <location evidence="3">Lysosome membrane</location>
        <topology evidence="3">Peripheral membrane protein</topology>
        <orientation evidence="3">Cytoplasmic side</orientation>
    </subcellularLocation>
</comment>
<evidence type="ECO:0000313" key="11">
    <source>
        <dbReference type="EMBL" id="KAG7491901.1"/>
    </source>
</evidence>
<feature type="region of interest" description="Disordered" evidence="8">
    <location>
        <begin position="1"/>
        <end position="70"/>
    </location>
</feature>
<evidence type="ECO:0000256" key="1">
    <source>
        <dbReference type="ARBA" id="ARBA00004125"/>
    </source>
</evidence>
<sequence>MDIPASDIDATQSPPSTPTEEPASPPPSYMESVFTSITASDTSPVNDDQVSHQDQEHTESTETEVQQIGSMSPLPVEVHQQCSEDTLVQAEAPSQAQVQTNNQYPVLQTPSTDSQPSVVYQEQSHQNLKDHPVHFQYMPAASPYPAMMYQQQSQQVYTVQPAPAGQPVVVVQQEVLGPLGDTPAITRCTNCNQRVTTKVLYKAGLLAWLLCILFIVLGLVCGCCLIPFVVNGFMDAHHYCPACNTKLYVHTRT</sequence>
<feature type="domain" description="LITAF" evidence="10">
    <location>
        <begin position="166"/>
        <end position="252"/>
    </location>
</feature>
<protein>
    <recommendedName>
        <fullName evidence="10">LITAF domain-containing protein</fullName>
    </recommendedName>
</protein>
<evidence type="ECO:0000256" key="8">
    <source>
        <dbReference type="SAM" id="MobiDB-lite"/>
    </source>
</evidence>
<keyword evidence="6" id="KW-0862">Zinc</keyword>
<evidence type="ECO:0000256" key="4">
    <source>
        <dbReference type="ARBA" id="ARBA00005975"/>
    </source>
</evidence>
<dbReference type="PANTHER" id="PTHR23292:SF46">
    <property type="entry name" value="LIPOPOLYSACCHARIDE-INDUCED TUMOR NECROSIS FACTOR-ALPHA FACTOR HOMOLOG"/>
    <property type="match status" value="1"/>
</dbReference>
<gene>
    <name evidence="11" type="ORF">MATL_G00008900</name>
</gene>
<evidence type="ECO:0000259" key="10">
    <source>
        <dbReference type="PROSITE" id="PS51837"/>
    </source>
</evidence>
<organism evidence="11 12">
    <name type="scientific">Megalops atlanticus</name>
    <name type="common">Tarpon</name>
    <name type="synonym">Clupea gigantea</name>
    <dbReference type="NCBI Taxonomy" id="7932"/>
    <lineage>
        <taxon>Eukaryota</taxon>
        <taxon>Metazoa</taxon>
        <taxon>Chordata</taxon>
        <taxon>Craniata</taxon>
        <taxon>Vertebrata</taxon>
        <taxon>Euteleostomi</taxon>
        <taxon>Actinopterygii</taxon>
        <taxon>Neopterygii</taxon>
        <taxon>Teleostei</taxon>
        <taxon>Elopiformes</taxon>
        <taxon>Megalopidae</taxon>
        <taxon>Megalops</taxon>
    </lineage>
</organism>
<dbReference type="GO" id="GO:0098560">
    <property type="term" value="C:cytoplasmic side of late endosome membrane"/>
    <property type="evidence" value="ECO:0007669"/>
    <property type="project" value="TreeGrafter"/>
</dbReference>
<dbReference type="PANTHER" id="PTHR23292">
    <property type="entry name" value="LIPOPOLYSACCHARIDE-INDUCED TUMOR NECROSIS FACTOR-ALPHA FACTOR"/>
    <property type="match status" value="1"/>
</dbReference>
<dbReference type="SMART" id="SM00714">
    <property type="entry name" value="LITAF"/>
    <property type="match status" value="1"/>
</dbReference>
<evidence type="ECO:0000313" key="12">
    <source>
        <dbReference type="Proteomes" id="UP001046870"/>
    </source>
</evidence>
<feature type="compositionally biased region" description="Basic and acidic residues" evidence="8">
    <location>
        <begin position="49"/>
        <end position="60"/>
    </location>
</feature>
<dbReference type="EMBL" id="JAFDVH010000001">
    <property type="protein sequence ID" value="KAG7491901.1"/>
    <property type="molecule type" value="Genomic_DNA"/>
</dbReference>
<dbReference type="Proteomes" id="UP001046870">
    <property type="component" value="Chromosome 1"/>
</dbReference>
<dbReference type="GO" id="GO:0098574">
    <property type="term" value="C:cytoplasmic side of lysosomal membrane"/>
    <property type="evidence" value="ECO:0007669"/>
    <property type="project" value="TreeGrafter"/>
</dbReference>
<feature type="transmembrane region" description="Helical" evidence="9">
    <location>
        <begin position="205"/>
        <end position="230"/>
    </location>
</feature>
<dbReference type="InterPro" id="IPR037519">
    <property type="entry name" value="LITAF_fam"/>
</dbReference>
<evidence type="ECO:0000256" key="7">
    <source>
        <dbReference type="ARBA" id="ARBA00023136"/>
    </source>
</evidence>
<evidence type="ECO:0000256" key="5">
    <source>
        <dbReference type="ARBA" id="ARBA00022723"/>
    </source>
</evidence>
<dbReference type="PROSITE" id="PS51837">
    <property type="entry name" value="LITAF"/>
    <property type="match status" value="1"/>
</dbReference>